<organism evidence="2 3">
    <name type="scientific">Legionella quinlivanii</name>
    <dbReference type="NCBI Taxonomy" id="45073"/>
    <lineage>
        <taxon>Bacteria</taxon>
        <taxon>Pseudomonadati</taxon>
        <taxon>Pseudomonadota</taxon>
        <taxon>Gammaproteobacteria</taxon>
        <taxon>Legionellales</taxon>
        <taxon>Legionellaceae</taxon>
        <taxon>Legionella</taxon>
    </lineage>
</organism>
<dbReference type="Gene3D" id="3.40.630.30">
    <property type="match status" value="1"/>
</dbReference>
<dbReference type="STRING" id="45073.Lqui_1264"/>
<comment type="caution">
    <text evidence="2">The sequence shown here is derived from an EMBL/GenBank/DDBJ whole genome shotgun (WGS) entry which is preliminary data.</text>
</comment>
<dbReference type="EMBL" id="LNYS01000008">
    <property type="protein sequence ID" value="KTD49939.1"/>
    <property type="molecule type" value="Genomic_DNA"/>
</dbReference>
<dbReference type="InterPro" id="IPR000182">
    <property type="entry name" value="GNAT_dom"/>
</dbReference>
<dbReference type="Pfam" id="PF13523">
    <property type="entry name" value="Acetyltransf_8"/>
    <property type="match status" value="1"/>
</dbReference>
<reference evidence="2 3" key="1">
    <citation type="submission" date="2015-11" db="EMBL/GenBank/DDBJ databases">
        <title>Genomic analysis of 38 Legionella species identifies large and diverse effector repertoires.</title>
        <authorList>
            <person name="Burstein D."/>
            <person name="Amaro F."/>
            <person name="Zusman T."/>
            <person name="Lifshitz Z."/>
            <person name="Cohen O."/>
            <person name="Gilbert J.A."/>
            <person name="Pupko T."/>
            <person name="Shuman H.A."/>
            <person name="Segal G."/>
        </authorList>
    </citation>
    <scope>NUCLEOTIDE SEQUENCE [LARGE SCALE GENOMIC DNA]</scope>
    <source>
        <strain evidence="2 3">CDC#1442-AUS-E</strain>
    </source>
</reference>
<keyword evidence="2" id="KW-0808">Transferase</keyword>
<dbReference type="PROSITE" id="PS51186">
    <property type="entry name" value="GNAT"/>
    <property type="match status" value="1"/>
</dbReference>
<dbReference type="OrthoDB" id="9814648at2"/>
<feature type="domain" description="N-acetyltransferase" evidence="1">
    <location>
        <begin position="2"/>
        <end position="182"/>
    </location>
</feature>
<accession>A0A0W0Y069</accession>
<dbReference type="SUPFAM" id="SSF55729">
    <property type="entry name" value="Acyl-CoA N-acyltransferases (Nat)"/>
    <property type="match status" value="1"/>
</dbReference>
<evidence type="ECO:0000259" key="1">
    <source>
        <dbReference type="PROSITE" id="PS51186"/>
    </source>
</evidence>
<keyword evidence="3" id="KW-1185">Reference proteome</keyword>
<evidence type="ECO:0000313" key="3">
    <source>
        <dbReference type="Proteomes" id="UP000054618"/>
    </source>
</evidence>
<sequence>MFEFEKLEKHHLEIIFSWLAEPHMLEFWDNSQEHKDDIINFVDGRKNPSAYFSGNVSYWIGSINKEKSSFILTSPLGSKEECPKILAENRSVTGTTYCIDFGIGNREFLGKGFASEALCAFIDFFRKMVDPAADTFFIDPDANNPRAQHVYTKAGFRTLGNYIMDKGVFEGQRACLMVQQFKK</sequence>
<proteinExistence type="predicted"/>
<dbReference type="RefSeq" id="WP_058507388.1">
    <property type="nucleotide sequence ID" value="NZ_CAAAIK010000039.1"/>
</dbReference>
<dbReference type="Proteomes" id="UP000054618">
    <property type="component" value="Unassembled WGS sequence"/>
</dbReference>
<protein>
    <submittedName>
        <fullName evidence="2">Aminoglycoside N (6')-acetyltransferase</fullName>
    </submittedName>
</protein>
<name>A0A0W0Y069_9GAMM</name>
<dbReference type="AlphaFoldDB" id="A0A0W0Y069"/>
<dbReference type="GO" id="GO:0016747">
    <property type="term" value="F:acyltransferase activity, transferring groups other than amino-acyl groups"/>
    <property type="evidence" value="ECO:0007669"/>
    <property type="project" value="InterPro"/>
</dbReference>
<dbReference type="PATRIC" id="fig|45073.5.peg.1333"/>
<evidence type="ECO:0000313" key="2">
    <source>
        <dbReference type="EMBL" id="KTD49939.1"/>
    </source>
</evidence>
<dbReference type="InterPro" id="IPR016181">
    <property type="entry name" value="Acyl_CoA_acyltransferase"/>
</dbReference>
<gene>
    <name evidence="2" type="primary">aacA4_1</name>
    <name evidence="2" type="ORF">Lqui_1264</name>
</gene>